<evidence type="ECO:0000256" key="2">
    <source>
        <dbReference type="ARBA" id="ARBA00022475"/>
    </source>
</evidence>
<feature type="transmembrane region" description="Helical" evidence="6">
    <location>
        <begin position="424"/>
        <end position="443"/>
    </location>
</feature>
<dbReference type="Proteomes" id="UP001203607">
    <property type="component" value="Unassembled WGS sequence"/>
</dbReference>
<feature type="domain" description="MacB-like periplasmic core" evidence="8">
    <location>
        <begin position="20"/>
        <end position="242"/>
    </location>
</feature>
<dbReference type="Pfam" id="PF12704">
    <property type="entry name" value="MacB_PCD"/>
    <property type="match status" value="1"/>
</dbReference>
<dbReference type="InterPro" id="IPR003838">
    <property type="entry name" value="ABC3_permease_C"/>
</dbReference>
<evidence type="ECO:0000256" key="5">
    <source>
        <dbReference type="ARBA" id="ARBA00023136"/>
    </source>
</evidence>
<sequence length="794" mass="90311">MFKNYLKIAWRNLMKRKIFTAINILGLAIGFGSSILIYLFLSHHLSYDNFHENSDRIYRFVTEEHRDNIDYEATVPPAFANEFRQNYNYAEKVAKLAIWENTQLDFELNQQKIQVKEDMLFAEADFFEIFNYPLKEHISTRSLEEPNTAYVTVDMAQKLFGNSNPLGQTMRLDNMETIEVIGVLENFPRATMLEEGLIISFETLKKLDDFAGTEVWTGMTTSLECFALLKPNQDVDAIETALLELPKKHRSTSKNRHEYQLQPLADVHFNPLYGGVDPTLLWAFGIIGLFLISIGCINFINISTAQAFYRSKEIGIRKVLGSFKNHLFWQFLSETFVISVFALGIGVIFASLMLPSFNSLFQTELYMESLLSVQFFGFVALLLILISFLSGSYPGILMSRIVPVLALKGKLNHNDTGGSSTRKVLVVAQFAISIILIAATLVISRQIDYAINTDLGFDKESIVMVKIPKELEAVQLESLTNRLDYISGVEDVTACLSSPGGSENRWGTGVKYHNRPEYEEFSMQVKLADLNYLNTFDLELVAGRNYFKADSITEVLVNEKFGKKIGVNNPEELLGKKFEANGGYVKASIVGVVKDFHDGDFTQEISPIFMAQNPQWYDEIALKINTQNISTTLTQIKGTWKDTFKDYIYEYNFLDDRVEEQYEEEQRYLSLSKIFSALAILIGCLGIYGLILFYVGQRTKEIGIRKVLGSGVANILALFTADFFKLILIAGVFATPISWYLMEQWLQGYTYRTEIHWWIFAVAILSIMTITLITISYQTIKAAITNPIKSLRTE</sequence>
<dbReference type="InterPro" id="IPR025857">
    <property type="entry name" value="MacB_PCD"/>
</dbReference>
<gene>
    <name evidence="9" type="ORF">M3P19_09170</name>
</gene>
<dbReference type="PANTHER" id="PTHR30572">
    <property type="entry name" value="MEMBRANE COMPONENT OF TRANSPORTER-RELATED"/>
    <property type="match status" value="1"/>
</dbReference>
<dbReference type="RefSeq" id="WP_249657368.1">
    <property type="nucleotide sequence ID" value="NZ_JAMFMA010000002.1"/>
</dbReference>
<feature type="transmembrane region" description="Helical" evidence="6">
    <location>
        <begin position="674"/>
        <end position="695"/>
    </location>
</feature>
<feature type="transmembrane region" description="Helical" evidence="6">
    <location>
        <begin position="707"/>
        <end position="735"/>
    </location>
</feature>
<accession>A0ABT0PS30</accession>
<protein>
    <submittedName>
        <fullName evidence="9">ABC transporter permease</fullName>
    </submittedName>
</protein>
<evidence type="ECO:0000313" key="10">
    <source>
        <dbReference type="Proteomes" id="UP001203607"/>
    </source>
</evidence>
<dbReference type="PANTHER" id="PTHR30572:SF18">
    <property type="entry name" value="ABC-TYPE MACROLIDE FAMILY EXPORT SYSTEM PERMEASE COMPONENT 2"/>
    <property type="match status" value="1"/>
</dbReference>
<keyword evidence="10" id="KW-1185">Reference proteome</keyword>
<evidence type="ECO:0000259" key="8">
    <source>
        <dbReference type="Pfam" id="PF12704"/>
    </source>
</evidence>
<feature type="transmembrane region" description="Helical" evidence="6">
    <location>
        <begin position="21"/>
        <end position="41"/>
    </location>
</feature>
<evidence type="ECO:0000256" key="3">
    <source>
        <dbReference type="ARBA" id="ARBA00022692"/>
    </source>
</evidence>
<dbReference type="Pfam" id="PF02687">
    <property type="entry name" value="FtsX"/>
    <property type="match status" value="2"/>
</dbReference>
<dbReference type="EMBL" id="JAMFMA010000002">
    <property type="protein sequence ID" value="MCL6274180.1"/>
    <property type="molecule type" value="Genomic_DNA"/>
</dbReference>
<comment type="subcellular location">
    <subcellularLocation>
        <location evidence="1">Cell membrane</location>
        <topology evidence="1">Multi-pass membrane protein</topology>
    </subcellularLocation>
</comment>
<evidence type="ECO:0000256" key="1">
    <source>
        <dbReference type="ARBA" id="ARBA00004651"/>
    </source>
</evidence>
<feature type="transmembrane region" description="Helical" evidence="6">
    <location>
        <begin position="280"/>
        <end position="302"/>
    </location>
</feature>
<evidence type="ECO:0000256" key="4">
    <source>
        <dbReference type="ARBA" id="ARBA00022989"/>
    </source>
</evidence>
<organism evidence="9 10">
    <name type="scientific">Flagellimonas spongiicola</name>
    <dbReference type="NCBI Taxonomy" id="2942208"/>
    <lineage>
        <taxon>Bacteria</taxon>
        <taxon>Pseudomonadati</taxon>
        <taxon>Bacteroidota</taxon>
        <taxon>Flavobacteriia</taxon>
        <taxon>Flavobacteriales</taxon>
        <taxon>Flavobacteriaceae</taxon>
        <taxon>Flagellimonas</taxon>
    </lineage>
</organism>
<comment type="caution">
    <text evidence="9">The sequence shown here is derived from an EMBL/GenBank/DDBJ whole genome shotgun (WGS) entry which is preliminary data.</text>
</comment>
<keyword evidence="3 6" id="KW-0812">Transmembrane</keyword>
<evidence type="ECO:0000259" key="7">
    <source>
        <dbReference type="Pfam" id="PF02687"/>
    </source>
</evidence>
<feature type="transmembrane region" description="Helical" evidence="6">
    <location>
        <begin position="327"/>
        <end position="350"/>
    </location>
</feature>
<reference evidence="9 10" key="1">
    <citation type="submission" date="2022-05" db="EMBL/GenBank/DDBJ databases">
        <authorList>
            <person name="Park J.-S."/>
        </authorList>
    </citation>
    <scope>NUCLEOTIDE SEQUENCE [LARGE SCALE GENOMIC DNA]</scope>
    <source>
        <strain evidence="9 10">2012CJ35-5</strain>
    </source>
</reference>
<name>A0ABT0PS30_9FLAO</name>
<feature type="transmembrane region" description="Helical" evidence="6">
    <location>
        <begin position="755"/>
        <end position="775"/>
    </location>
</feature>
<feature type="domain" description="ABC3 transporter permease C-terminal" evidence="7">
    <location>
        <begin position="674"/>
        <end position="787"/>
    </location>
</feature>
<evidence type="ECO:0000256" key="6">
    <source>
        <dbReference type="SAM" id="Phobius"/>
    </source>
</evidence>
<keyword evidence="4 6" id="KW-1133">Transmembrane helix</keyword>
<feature type="domain" description="ABC3 transporter permease C-terminal" evidence="7">
    <location>
        <begin position="286"/>
        <end position="401"/>
    </location>
</feature>
<evidence type="ECO:0000313" key="9">
    <source>
        <dbReference type="EMBL" id="MCL6274180.1"/>
    </source>
</evidence>
<keyword evidence="2" id="KW-1003">Cell membrane</keyword>
<proteinExistence type="predicted"/>
<keyword evidence="5 6" id="KW-0472">Membrane</keyword>
<dbReference type="InterPro" id="IPR050250">
    <property type="entry name" value="Macrolide_Exporter_MacB"/>
</dbReference>
<feature type="transmembrane region" description="Helical" evidence="6">
    <location>
        <begin position="370"/>
        <end position="390"/>
    </location>
</feature>